<comment type="cofactor">
    <cofactor evidence="1">
        <name>FAD</name>
        <dbReference type="ChEBI" id="CHEBI:57692"/>
    </cofactor>
</comment>
<dbReference type="PRINTS" id="PR00368">
    <property type="entry name" value="FADPNR"/>
</dbReference>
<feature type="transmembrane region" description="Helical" evidence="5">
    <location>
        <begin position="407"/>
        <end position="430"/>
    </location>
</feature>
<protein>
    <submittedName>
        <fullName evidence="8">Mercuric reductase</fullName>
    </submittedName>
</protein>
<keyword evidence="5" id="KW-0812">Transmembrane</keyword>
<comment type="caution">
    <text evidence="8">The sequence shown here is derived from an EMBL/GenBank/DDBJ whole genome shotgun (WGS) entry which is preliminary data.</text>
</comment>
<keyword evidence="5" id="KW-1133">Transmembrane helix</keyword>
<evidence type="ECO:0000256" key="3">
    <source>
        <dbReference type="ARBA" id="ARBA00022630"/>
    </source>
</evidence>
<dbReference type="Gene3D" id="3.50.50.60">
    <property type="entry name" value="FAD/NAD(P)-binding domain"/>
    <property type="match status" value="2"/>
</dbReference>
<dbReference type="InterPro" id="IPR036188">
    <property type="entry name" value="FAD/NAD-bd_sf"/>
</dbReference>
<evidence type="ECO:0000256" key="2">
    <source>
        <dbReference type="ARBA" id="ARBA00007532"/>
    </source>
</evidence>
<feature type="domain" description="FAD/NAD(P)-binding" evidence="7">
    <location>
        <begin position="5"/>
        <end position="323"/>
    </location>
</feature>
<evidence type="ECO:0000259" key="7">
    <source>
        <dbReference type="Pfam" id="PF07992"/>
    </source>
</evidence>
<dbReference type="InterPro" id="IPR023753">
    <property type="entry name" value="FAD/NAD-binding_dom"/>
</dbReference>
<comment type="similarity">
    <text evidence="2">Belongs to the class-I pyridine nucleotide-disulfide oxidoreductase family.</text>
</comment>
<dbReference type="Proteomes" id="UP000677244">
    <property type="component" value="Unassembled WGS sequence"/>
</dbReference>
<proteinExistence type="inferred from homology"/>
<dbReference type="InterPro" id="IPR001100">
    <property type="entry name" value="Pyr_nuc-diS_OxRdtase"/>
</dbReference>
<sequence length="461" mass="49923">MQQCDAIIIGSGQAATPLAIQLAHKGKKVVLIEKNEIGGTCINWGCTPTKTMVASAKNIYQAKRSGEYGFSTGAVSVDLPAIIARKNKVVTMFRSGGEKRLQNEKNIEIVSGEAAFSASKVVKVKGSDGSVKEYKADLIFINAGATTIIPEIRGLSSVPYLTSTTIMELAEIPEHLIIIGAGYIALEFGQMFLRFGSKVTILQPSQRFLPKEDPDVADEMKKILSEEGIEFKLGVKLQGVQLSASKKIAVSVTAEGKDFEIEGTHLLIATGRSPNTHSLNLDITGVITDDKGFIKVNDRLETNVPGIYALGDVKPGPAFTHISYNDYLVVSKNLLENASMTIQDRFVPYCVFTDPELARVGITEEEAQRKGISYKIAKLPMAYIARGIETGETRGFMKVVVDANTKLILGVAIIGFGAGELMSLLQIAMLGKVTSDQLKDNIFAHPAWSESINNLFMSLNE</sequence>
<evidence type="ECO:0000256" key="1">
    <source>
        <dbReference type="ARBA" id="ARBA00001974"/>
    </source>
</evidence>
<evidence type="ECO:0000313" key="9">
    <source>
        <dbReference type="Proteomes" id="UP000677244"/>
    </source>
</evidence>
<evidence type="ECO:0000256" key="5">
    <source>
        <dbReference type="SAM" id="Phobius"/>
    </source>
</evidence>
<keyword evidence="3" id="KW-0285">Flavoprotein</keyword>
<dbReference type="Pfam" id="PF02852">
    <property type="entry name" value="Pyr_redox_dim"/>
    <property type="match status" value="1"/>
</dbReference>
<dbReference type="InterPro" id="IPR004099">
    <property type="entry name" value="Pyr_nucl-diS_OxRdtase_dimer"/>
</dbReference>
<dbReference type="Gene3D" id="3.30.390.30">
    <property type="match status" value="1"/>
</dbReference>
<dbReference type="InterPro" id="IPR016156">
    <property type="entry name" value="FAD/NAD-linked_Rdtase_dimer_sf"/>
</dbReference>
<dbReference type="PANTHER" id="PTHR43014">
    <property type="entry name" value="MERCURIC REDUCTASE"/>
    <property type="match status" value="1"/>
</dbReference>
<organism evidence="8 9">
    <name type="scientific">Niastella soli</name>
    <dbReference type="NCBI Taxonomy" id="2821487"/>
    <lineage>
        <taxon>Bacteria</taxon>
        <taxon>Pseudomonadati</taxon>
        <taxon>Bacteroidota</taxon>
        <taxon>Chitinophagia</taxon>
        <taxon>Chitinophagales</taxon>
        <taxon>Chitinophagaceae</taxon>
        <taxon>Niastella</taxon>
    </lineage>
</organism>
<dbReference type="SUPFAM" id="SSF55424">
    <property type="entry name" value="FAD/NAD-linked reductases, dimerisation (C-terminal) domain"/>
    <property type="match status" value="1"/>
</dbReference>
<dbReference type="PRINTS" id="PR00411">
    <property type="entry name" value="PNDRDTASEI"/>
</dbReference>
<dbReference type="PIRSF" id="PIRSF000350">
    <property type="entry name" value="Mercury_reductase_MerA"/>
    <property type="match status" value="1"/>
</dbReference>
<gene>
    <name evidence="8" type="ORF">J7I42_19480</name>
</gene>
<dbReference type="EMBL" id="JAGHKO010000004">
    <property type="protein sequence ID" value="MBO9202478.1"/>
    <property type="molecule type" value="Genomic_DNA"/>
</dbReference>
<feature type="domain" description="Pyridine nucleotide-disulphide oxidoreductase dimerisation" evidence="6">
    <location>
        <begin position="347"/>
        <end position="454"/>
    </location>
</feature>
<name>A0ABS3YX57_9BACT</name>
<keyword evidence="9" id="KW-1185">Reference proteome</keyword>
<evidence type="ECO:0000313" key="8">
    <source>
        <dbReference type="EMBL" id="MBO9202478.1"/>
    </source>
</evidence>
<evidence type="ECO:0000259" key="6">
    <source>
        <dbReference type="Pfam" id="PF02852"/>
    </source>
</evidence>
<evidence type="ECO:0000256" key="4">
    <source>
        <dbReference type="ARBA" id="ARBA00022827"/>
    </source>
</evidence>
<accession>A0ABS3YX57</accession>
<dbReference type="PANTHER" id="PTHR43014:SF2">
    <property type="entry name" value="MERCURIC REDUCTASE"/>
    <property type="match status" value="1"/>
</dbReference>
<keyword evidence="5" id="KW-0472">Membrane</keyword>
<keyword evidence="4" id="KW-0274">FAD</keyword>
<dbReference type="RefSeq" id="WP_209140524.1">
    <property type="nucleotide sequence ID" value="NZ_JAGHKO010000004.1"/>
</dbReference>
<dbReference type="SUPFAM" id="SSF51905">
    <property type="entry name" value="FAD/NAD(P)-binding domain"/>
    <property type="match status" value="1"/>
</dbReference>
<dbReference type="Pfam" id="PF07992">
    <property type="entry name" value="Pyr_redox_2"/>
    <property type="match status" value="1"/>
</dbReference>
<reference evidence="8 9" key="1">
    <citation type="submission" date="2021-03" db="EMBL/GenBank/DDBJ databases">
        <title>Assistant Professor.</title>
        <authorList>
            <person name="Huq M.A."/>
        </authorList>
    </citation>
    <scope>NUCLEOTIDE SEQUENCE [LARGE SCALE GENOMIC DNA]</scope>
    <source>
        <strain evidence="8 9">MAH-29</strain>
    </source>
</reference>